<keyword evidence="6" id="KW-1185">Reference proteome</keyword>
<proteinExistence type="inferred from homology"/>
<dbReference type="PANTHER" id="PTHR47706">
    <property type="entry name" value="NMRA-LIKE FAMILY PROTEIN"/>
    <property type="match status" value="1"/>
</dbReference>
<dbReference type="Gene3D" id="3.40.50.720">
    <property type="entry name" value="NAD(P)-binding Rossmann-like Domain"/>
    <property type="match status" value="1"/>
</dbReference>
<dbReference type="InterPro" id="IPR036291">
    <property type="entry name" value="NAD(P)-bd_dom_sf"/>
</dbReference>
<dbReference type="GO" id="GO:0016491">
    <property type="term" value="F:oxidoreductase activity"/>
    <property type="evidence" value="ECO:0007669"/>
    <property type="project" value="UniProtKB-KW"/>
</dbReference>
<dbReference type="EMBL" id="CAVMBE010000038">
    <property type="protein sequence ID" value="CAK4030583.1"/>
    <property type="molecule type" value="Genomic_DNA"/>
</dbReference>
<dbReference type="SUPFAM" id="SSF51735">
    <property type="entry name" value="NAD(P)-binding Rossmann-fold domains"/>
    <property type="match status" value="1"/>
</dbReference>
<feature type="domain" description="NAD(P)-binding" evidence="4">
    <location>
        <begin position="7"/>
        <end position="93"/>
    </location>
</feature>
<organism evidence="5 6">
    <name type="scientific">Lecanosticta acicola</name>
    <dbReference type="NCBI Taxonomy" id="111012"/>
    <lineage>
        <taxon>Eukaryota</taxon>
        <taxon>Fungi</taxon>
        <taxon>Dikarya</taxon>
        <taxon>Ascomycota</taxon>
        <taxon>Pezizomycotina</taxon>
        <taxon>Dothideomycetes</taxon>
        <taxon>Dothideomycetidae</taxon>
        <taxon>Mycosphaerellales</taxon>
        <taxon>Mycosphaerellaceae</taxon>
        <taxon>Lecanosticta</taxon>
    </lineage>
</organism>
<dbReference type="AlphaFoldDB" id="A0AAI8Z176"/>
<sequence>MRIAIAGTGGLACLIARVIDEDTSHHAIFLSRSPQPQLVNNGYQVALVDYNDADTLRFALRGIDTVVSTVTGPNQIELIKAAANAHVRRFIPAEFEGPPESRSAEDDRGRTDARHLLTRFSRQMQSTIFVCGIFYERFQPGGLARIGIGLGSATSGEGNYILNCRSMTAVVPAYNANQEPNVTICMTAVQDVARYVCMALELPNWPAQIRMYGLRISLNNLVDNVQRLRGSTFTAEWHSPYTLRSALQDAVAQRNTTRQSIVRGLISTAEGRYDFAQTNLGHLFSNPTVTSFDAWFAVRWNSQ</sequence>
<name>A0AAI8Z176_9PEZI</name>
<evidence type="ECO:0000256" key="1">
    <source>
        <dbReference type="ARBA" id="ARBA00005725"/>
    </source>
</evidence>
<reference evidence="5" key="1">
    <citation type="submission" date="2023-11" db="EMBL/GenBank/DDBJ databases">
        <authorList>
            <person name="Alioto T."/>
            <person name="Alioto T."/>
            <person name="Gomez Garrido J."/>
        </authorList>
    </citation>
    <scope>NUCLEOTIDE SEQUENCE</scope>
</reference>
<comment type="similarity">
    <text evidence="1">Belongs to the NmrA-type oxidoreductase family. Isoflavone reductase subfamily.</text>
</comment>
<protein>
    <recommendedName>
        <fullName evidence="4">NAD(P)-binding domain-containing protein</fullName>
    </recommendedName>
</protein>
<dbReference type="InterPro" id="IPR051609">
    <property type="entry name" value="NmrA/Isoflavone_reductase-like"/>
</dbReference>
<comment type="caution">
    <text evidence="5">The sequence shown here is derived from an EMBL/GenBank/DDBJ whole genome shotgun (WGS) entry which is preliminary data.</text>
</comment>
<gene>
    <name evidence="5" type="ORF">LECACI_7A005741</name>
</gene>
<accession>A0AAI8Z176</accession>
<evidence type="ECO:0000256" key="3">
    <source>
        <dbReference type="ARBA" id="ARBA00023002"/>
    </source>
</evidence>
<evidence type="ECO:0000259" key="4">
    <source>
        <dbReference type="Pfam" id="PF13460"/>
    </source>
</evidence>
<keyword evidence="2" id="KW-0521">NADP</keyword>
<evidence type="ECO:0000256" key="2">
    <source>
        <dbReference type="ARBA" id="ARBA00022857"/>
    </source>
</evidence>
<evidence type="ECO:0000313" key="6">
    <source>
        <dbReference type="Proteomes" id="UP001296104"/>
    </source>
</evidence>
<dbReference type="Proteomes" id="UP001296104">
    <property type="component" value="Unassembled WGS sequence"/>
</dbReference>
<dbReference type="InterPro" id="IPR016040">
    <property type="entry name" value="NAD(P)-bd_dom"/>
</dbReference>
<keyword evidence="3" id="KW-0560">Oxidoreductase</keyword>
<dbReference type="PANTHER" id="PTHR47706:SF5">
    <property type="entry name" value="ISOFLAVONE REDUCTASE"/>
    <property type="match status" value="1"/>
</dbReference>
<dbReference type="Pfam" id="PF13460">
    <property type="entry name" value="NAD_binding_10"/>
    <property type="match status" value="1"/>
</dbReference>
<evidence type="ECO:0000313" key="5">
    <source>
        <dbReference type="EMBL" id="CAK4030583.1"/>
    </source>
</evidence>